<dbReference type="STRING" id="197461.A3843_07370"/>
<dbReference type="Gene3D" id="3.40.630.30">
    <property type="match status" value="1"/>
</dbReference>
<evidence type="ECO:0000256" key="2">
    <source>
        <dbReference type="ARBA" id="ARBA00023315"/>
    </source>
</evidence>
<reference evidence="4 5" key="1">
    <citation type="submission" date="2016-03" db="EMBL/GenBank/DDBJ databases">
        <title>Genome sequence of Nesiotobacter sp. nov., a moderately halophilic alphaproteobacterium isolated from the Yellow Sea, China.</title>
        <authorList>
            <person name="Zhang G."/>
            <person name="Zhang R."/>
        </authorList>
    </citation>
    <scope>NUCLEOTIDE SEQUENCE [LARGE SCALE GENOMIC DNA]</scope>
    <source>
        <strain evidence="4 5">WB1-6</strain>
    </source>
</reference>
<keyword evidence="1 4" id="KW-0808">Transferase</keyword>
<dbReference type="NCBIfam" id="NF002959">
    <property type="entry name" value="PRK03624.1"/>
    <property type="match status" value="1"/>
</dbReference>
<dbReference type="Pfam" id="PF00583">
    <property type="entry name" value="Acetyltransf_1"/>
    <property type="match status" value="1"/>
</dbReference>
<sequence>MRSVIEPLQPNERDAVVALWKDAGVYRPWNDPYRDIDFAMRDPHSTLLVFKDEGTIIGSVMCGEDGHRGWVYYLATHPDHRGQRVGQRLTQAAEDWLKSRGVWKVQLLVRSDNAKAVSFYERLGYEDTRSVCLQKVIDP</sequence>
<dbReference type="InterPro" id="IPR016181">
    <property type="entry name" value="Acyl_CoA_acyltransferase"/>
</dbReference>
<dbReference type="InterPro" id="IPR000182">
    <property type="entry name" value="GNAT_dom"/>
</dbReference>
<dbReference type="GO" id="GO:0016747">
    <property type="term" value="F:acyltransferase activity, transferring groups other than amino-acyl groups"/>
    <property type="evidence" value="ECO:0007669"/>
    <property type="project" value="InterPro"/>
</dbReference>
<feature type="domain" description="N-acetyltransferase" evidence="3">
    <location>
        <begin position="3"/>
        <end position="139"/>
    </location>
</feature>
<organism evidence="4 5">
    <name type="scientific">Pseudovibrio exalbescens</name>
    <dbReference type="NCBI Taxonomy" id="197461"/>
    <lineage>
        <taxon>Bacteria</taxon>
        <taxon>Pseudomonadati</taxon>
        <taxon>Pseudomonadota</taxon>
        <taxon>Alphaproteobacteria</taxon>
        <taxon>Hyphomicrobiales</taxon>
        <taxon>Stappiaceae</taxon>
        <taxon>Pseudovibrio</taxon>
    </lineage>
</organism>
<protein>
    <submittedName>
        <fullName evidence="4">GNAT family acetyltransferase</fullName>
    </submittedName>
</protein>
<evidence type="ECO:0000259" key="3">
    <source>
        <dbReference type="PROSITE" id="PS51186"/>
    </source>
</evidence>
<dbReference type="PANTHER" id="PTHR43877">
    <property type="entry name" value="AMINOALKYLPHOSPHONATE N-ACETYLTRANSFERASE-RELATED-RELATED"/>
    <property type="match status" value="1"/>
</dbReference>
<dbReference type="PANTHER" id="PTHR43877:SF2">
    <property type="entry name" value="AMINOALKYLPHOSPHONATE N-ACETYLTRANSFERASE-RELATED"/>
    <property type="match status" value="1"/>
</dbReference>
<keyword evidence="2" id="KW-0012">Acyltransferase</keyword>
<dbReference type="CDD" id="cd04301">
    <property type="entry name" value="NAT_SF"/>
    <property type="match status" value="1"/>
</dbReference>
<dbReference type="SUPFAM" id="SSF55729">
    <property type="entry name" value="Acyl-CoA N-acyltransferases (Nat)"/>
    <property type="match status" value="1"/>
</dbReference>
<proteinExistence type="predicted"/>
<dbReference type="PROSITE" id="PS51186">
    <property type="entry name" value="GNAT"/>
    <property type="match status" value="1"/>
</dbReference>
<gene>
    <name evidence="4" type="ORF">A3843_07370</name>
</gene>
<keyword evidence="5" id="KW-1185">Reference proteome</keyword>
<accession>A0A1U7JIV2</accession>
<dbReference type="EMBL" id="LVVZ01000014">
    <property type="protein sequence ID" value="OKL44673.1"/>
    <property type="molecule type" value="Genomic_DNA"/>
</dbReference>
<evidence type="ECO:0000313" key="5">
    <source>
        <dbReference type="Proteomes" id="UP000185783"/>
    </source>
</evidence>
<comment type="caution">
    <text evidence="4">The sequence shown here is derived from an EMBL/GenBank/DDBJ whole genome shotgun (WGS) entry which is preliminary data.</text>
</comment>
<evidence type="ECO:0000313" key="4">
    <source>
        <dbReference type="EMBL" id="OKL44673.1"/>
    </source>
</evidence>
<evidence type="ECO:0000256" key="1">
    <source>
        <dbReference type="ARBA" id="ARBA00022679"/>
    </source>
</evidence>
<dbReference type="InterPro" id="IPR050832">
    <property type="entry name" value="Bact_Acetyltransf"/>
</dbReference>
<name>A0A1U7JIV2_9HYPH</name>
<dbReference type="Proteomes" id="UP000185783">
    <property type="component" value="Unassembled WGS sequence"/>
</dbReference>
<dbReference type="AlphaFoldDB" id="A0A1U7JIV2"/>